<dbReference type="GO" id="GO:0005829">
    <property type="term" value="C:cytosol"/>
    <property type="evidence" value="ECO:0007669"/>
    <property type="project" value="TreeGrafter"/>
</dbReference>
<evidence type="ECO:0000256" key="12">
    <source>
        <dbReference type="SAM" id="MobiDB-lite"/>
    </source>
</evidence>
<evidence type="ECO:0000256" key="6">
    <source>
        <dbReference type="ARBA" id="ARBA00022862"/>
    </source>
</evidence>
<evidence type="ECO:0000256" key="10">
    <source>
        <dbReference type="ARBA" id="ARBA00047572"/>
    </source>
</evidence>
<dbReference type="GO" id="GO:0033554">
    <property type="term" value="P:cellular response to stress"/>
    <property type="evidence" value="ECO:0007669"/>
    <property type="project" value="TreeGrafter"/>
</dbReference>
<proteinExistence type="inferred from homology"/>
<keyword evidence="5" id="KW-0575">Peroxidase</keyword>
<comment type="caution">
    <text evidence="14">The sequence shown here is derived from an EMBL/GenBank/DDBJ whole genome shotgun (WGS) entry which is preliminary data.</text>
</comment>
<dbReference type="OrthoDB" id="9812811at2"/>
<evidence type="ECO:0000313" key="15">
    <source>
        <dbReference type="Proteomes" id="UP000306113"/>
    </source>
</evidence>
<accession>A0A4S3MBD4</accession>
<keyword evidence="8" id="KW-0676">Redox-active center</keyword>
<dbReference type="RefSeq" id="WP_136338146.1">
    <property type="nucleotide sequence ID" value="NZ_SSMD01000002.1"/>
</dbReference>
<dbReference type="EMBL" id="SSMD01000002">
    <property type="protein sequence ID" value="THD75784.1"/>
    <property type="molecule type" value="Genomic_DNA"/>
</dbReference>
<reference evidence="14 15" key="1">
    <citation type="submission" date="2019-04" db="EMBL/GenBank/DDBJ databases">
        <title>Draft genome sequence of Youngimonas vesicularis.</title>
        <authorList>
            <person name="Hameed A."/>
        </authorList>
    </citation>
    <scope>NUCLEOTIDE SEQUENCE [LARGE SCALE GENOMIC DNA]</scope>
    <source>
        <strain evidence="14 15">CC-AMW-E</strain>
    </source>
</reference>
<evidence type="ECO:0000256" key="4">
    <source>
        <dbReference type="ARBA" id="ARBA00017462"/>
    </source>
</evidence>
<dbReference type="PANTHER" id="PTHR10681">
    <property type="entry name" value="THIOREDOXIN PEROXIDASE"/>
    <property type="match status" value="1"/>
</dbReference>
<evidence type="ECO:0000256" key="7">
    <source>
        <dbReference type="ARBA" id="ARBA00023002"/>
    </source>
</evidence>
<comment type="similarity">
    <text evidence="1">Belongs to the peroxiredoxin family. AhpC/Prx1 subfamily.</text>
</comment>
<evidence type="ECO:0000259" key="13">
    <source>
        <dbReference type="PROSITE" id="PS51352"/>
    </source>
</evidence>
<dbReference type="PIRSF" id="PIRSF000239">
    <property type="entry name" value="AHPC"/>
    <property type="match status" value="1"/>
</dbReference>
<dbReference type="InterPro" id="IPR019479">
    <property type="entry name" value="Peroxiredoxin_C"/>
</dbReference>
<comment type="catalytic activity">
    <reaction evidence="10">
        <text>a hydroperoxide + NADH + H(+) = an alcohol + NAD(+) + H2O</text>
        <dbReference type="Rhea" id="RHEA:62628"/>
        <dbReference type="ChEBI" id="CHEBI:15377"/>
        <dbReference type="ChEBI" id="CHEBI:15378"/>
        <dbReference type="ChEBI" id="CHEBI:30879"/>
        <dbReference type="ChEBI" id="CHEBI:35924"/>
        <dbReference type="ChEBI" id="CHEBI:57540"/>
        <dbReference type="ChEBI" id="CHEBI:57945"/>
        <dbReference type="EC" id="1.11.1.26"/>
    </reaction>
</comment>
<dbReference type="InterPro" id="IPR013766">
    <property type="entry name" value="Thioredoxin_domain"/>
</dbReference>
<evidence type="ECO:0000256" key="2">
    <source>
        <dbReference type="ARBA" id="ARBA00011654"/>
    </source>
</evidence>
<dbReference type="InterPro" id="IPR000866">
    <property type="entry name" value="AhpC/TSA"/>
</dbReference>
<feature type="domain" description="Thioredoxin" evidence="13">
    <location>
        <begin position="23"/>
        <end position="177"/>
    </location>
</feature>
<dbReference type="Pfam" id="PF10417">
    <property type="entry name" value="1-cysPrx_C"/>
    <property type="match status" value="1"/>
</dbReference>
<evidence type="ECO:0000256" key="3">
    <source>
        <dbReference type="ARBA" id="ARBA00013021"/>
    </source>
</evidence>
<dbReference type="Gene3D" id="3.40.30.10">
    <property type="entry name" value="Glutaredoxin"/>
    <property type="match status" value="1"/>
</dbReference>
<dbReference type="AlphaFoldDB" id="A0A4S3MBD4"/>
<dbReference type="GO" id="GO:0045454">
    <property type="term" value="P:cell redox homeostasis"/>
    <property type="evidence" value="ECO:0007669"/>
    <property type="project" value="TreeGrafter"/>
</dbReference>
<dbReference type="SUPFAM" id="SSF52833">
    <property type="entry name" value="Thioredoxin-like"/>
    <property type="match status" value="1"/>
</dbReference>
<evidence type="ECO:0000256" key="5">
    <source>
        <dbReference type="ARBA" id="ARBA00022559"/>
    </source>
</evidence>
<name>A0A4S3MBD4_9RHOB</name>
<comment type="subunit">
    <text evidence="2">Homodimer; disulfide-linked, upon oxidation. 5 homodimers assemble to form a ring-like decamer.</text>
</comment>
<evidence type="ECO:0000256" key="8">
    <source>
        <dbReference type="ARBA" id="ARBA00023284"/>
    </source>
</evidence>
<dbReference type="InterPro" id="IPR036249">
    <property type="entry name" value="Thioredoxin-like_sf"/>
</dbReference>
<feature type="active site" description="Cysteine sulfenic acid (-SOH) intermediate; for peroxidase activity" evidence="11">
    <location>
        <position position="65"/>
    </location>
</feature>
<dbReference type="InterPro" id="IPR024706">
    <property type="entry name" value="Peroxiredoxin_AhpC-typ"/>
</dbReference>
<organism evidence="14 15">
    <name type="scientific">Thalassobius vesicularis</name>
    <dbReference type="NCBI Taxonomy" id="1294297"/>
    <lineage>
        <taxon>Bacteria</taxon>
        <taxon>Pseudomonadati</taxon>
        <taxon>Pseudomonadota</taxon>
        <taxon>Alphaproteobacteria</taxon>
        <taxon>Rhodobacterales</taxon>
        <taxon>Roseobacteraceae</taxon>
        <taxon>Thalassovita</taxon>
    </lineage>
</organism>
<dbReference type="GO" id="GO:0008379">
    <property type="term" value="F:thioredoxin peroxidase activity"/>
    <property type="evidence" value="ECO:0007669"/>
    <property type="project" value="TreeGrafter"/>
</dbReference>
<dbReference type="Pfam" id="PF00578">
    <property type="entry name" value="AhpC-TSA"/>
    <property type="match status" value="1"/>
</dbReference>
<protein>
    <recommendedName>
        <fullName evidence="4">Alkyl hydroperoxide reductase C</fullName>
        <ecNumber evidence="3">1.11.1.26</ecNumber>
    </recommendedName>
    <alternativeName>
        <fullName evidence="9">Peroxiredoxin</fullName>
    </alternativeName>
</protein>
<dbReference type="InterPro" id="IPR050217">
    <property type="entry name" value="Peroxiredoxin"/>
</dbReference>
<keyword evidence="15" id="KW-1185">Reference proteome</keyword>
<dbReference type="Gene3D" id="3.30.1020.10">
    <property type="entry name" value="Antioxidant, Horf6, Chain A, domain2"/>
    <property type="match status" value="1"/>
</dbReference>
<evidence type="ECO:0000256" key="9">
    <source>
        <dbReference type="ARBA" id="ARBA00032077"/>
    </source>
</evidence>
<evidence type="ECO:0000256" key="1">
    <source>
        <dbReference type="ARBA" id="ARBA00009796"/>
    </source>
</evidence>
<gene>
    <name evidence="14" type="ORF">E7681_04840</name>
</gene>
<dbReference type="Proteomes" id="UP000306113">
    <property type="component" value="Unassembled WGS sequence"/>
</dbReference>
<keyword evidence="6" id="KW-0049">Antioxidant</keyword>
<dbReference type="PROSITE" id="PS51352">
    <property type="entry name" value="THIOREDOXIN_2"/>
    <property type="match status" value="1"/>
</dbReference>
<feature type="region of interest" description="Disordered" evidence="12">
    <location>
        <begin position="1"/>
        <end position="21"/>
    </location>
</feature>
<evidence type="ECO:0000313" key="14">
    <source>
        <dbReference type="EMBL" id="THD75784.1"/>
    </source>
</evidence>
<dbReference type="GO" id="GO:0006979">
    <property type="term" value="P:response to oxidative stress"/>
    <property type="evidence" value="ECO:0007669"/>
    <property type="project" value="TreeGrafter"/>
</dbReference>
<dbReference type="GO" id="GO:0042744">
    <property type="term" value="P:hydrogen peroxide catabolic process"/>
    <property type="evidence" value="ECO:0007669"/>
    <property type="project" value="TreeGrafter"/>
</dbReference>
<dbReference type="PANTHER" id="PTHR10681:SF121">
    <property type="entry name" value="ALKYL HYDROPEROXIDE REDUCTASE C"/>
    <property type="match status" value="1"/>
</dbReference>
<dbReference type="EC" id="1.11.1.26" evidence="3"/>
<sequence length="228" mass="25094">MTDLQNDPPKPVTPRRRRARWTPTVGTEVPDFAAETTRGRLELRKWGAGNWLYLFAFPSTFSSVCTTELVALAARRQAFEALGVRLMGITPAAMKPTLDWVLDLEKLFGLDIHFPIVADEGGATLRQLGLMPAEGGLASRPSLFLDPAGKLRMHATYPARMGRSVPEVLRCFEAMKDVDYSGLATPADWMPGDDLVAPKGVDAEQMQSVFGDDWSKVSDYLMVAHVKG</sequence>
<evidence type="ECO:0000256" key="11">
    <source>
        <dbReference type="PIRSR" id="PIRSR000239-1"/>
    </source>
</evidence>
<dbReference type="GO" id="GO:0102039">
    <property type="term" value="F:NADH-dependent peroxiredoxin activity"/>
    <property type="evidence" value="ECO:0007669"/>
    <property type="project" value="UniProtKB-EC"/>
</dbReference>
<keyword evidence="7" id="KW-0560">Oxidoreductase</keyword>